<dbReference type="InterPro" id="IPR059024">
    <property type="entry name" value="SYNRG_C"/>
</dbReference>
<feature type="region of interest" description="Disordered" evidence="1">
    <location>
        <begin position="145"/>
        <end position="173"/>
    </location>
</feature>
<evidence type="ECO:0000256" key="1">
    <source>
        <dbReference type="SAM" id="MobiDB-lite"/>
    </source>
</evidence>
<dbReference type="PROSITE" id="PS50031">
    <property type="entry name" value="EH"/>
    <property type="match status" value="1"/>
</dbReference>
<dbReference type="Pfam" id="PF25999">
    <property type="entry name" value="SYNRG_C"/>
    <property type="match status" value="1"/>
</dbReference>
<dbReference type="Proteomes" id="UP000078542">
    <property type="component" value="Unassembled WGS sequence"/>
</dbReference>
<dbReference type="InterPro" id="IPR000261">
    <property type="entry name" value="EH_dom"/>
</dbReference>
<proteinExistence type="predicted"/>
<dbReference type="InterPro" id="IPR011992">
    <property type="entry name" value="EF-hand-dom_pair"/>
</dbReference>
<dbReference type="AlphaFoldDB" id="A0A195D3R0"/>
<dbReference type="SUPFAM" id="SSF47473">
    <property type="entry name" value="EF-hand"/>
    <property type="match status" value="1"/>
</dbReference>
<name>A0A195D3R0_9HYME</name>
<dbReference type="OrthoDB" id="524326at2759"/>
<evidence type="ECO:0000313" key="4">
    <source>
        <dbReference type="Proteomes" id="UP000078542"/>
    </source>
</evidence>
<dbReference type="Pfam" id="PF12763">
    <property type="entry name" value="EH"/>
    <property type="match status" value="1"/>
</dbReference>
<feature type="domain" description="EH" evidence="2">
    <location>
        <begin position="32"/>
        <end position="116"/>
    </location>
</feature>
<evidence type="ECO:0000259" key="2">
    <source>
        <dbReference type="PROSITE" id="PS50031"/>
    </source>
</evidence>
<reference evidence="3 4" key="1">
    <citation type="submission" date="2016-03" db="EMBL/GenBank/DDBJ databases">
        <title>Cyphomyrmex costatus WGS genome.</title>
        <authorList>
            <person name="Nygaard S."/>
            <person name="Hu H."/>
            <person name="Boomsma J."/>
            <person name="Zhang G."/>
        </authorList>
    </citation>
    <scope>NUCLEOTIDE SEQUENCE [LARGE SCALE GENOMIC DNA]</scope>
    <source>
        <strain evidence="3">MS0001</strain>
        <tissue evidence="3">Whole body</tissue>
    </source>
</reference>
<protein>
    <submittedName>
        <fullName evidence="3">Synergin gamma</fullName>
    </submittedName>
</protein>
<gene>
    <name evidence="3" type="ORF">ALC62_01693</name>
</gene>
<dbReference type="PANTHER" id="PTHR15463">
    <property type="entry name" value="AP1 GAMMA SUBUNIT BINDING PROTEIN 1"/>
    <property type="match status" value="1"/>
</dbReference>
<evidence type="ECO:0000313" key="3">
    <source>
        <dbReference type="EMBL" id="KYN07491.1"/>
    </source>
</evidence>
<accession>A0A195D3R0</accession>
<feature type="compositionally biased region" description="Basic and acidic residues" evidence="1">
    <location>
        <begin position="157"/>
        <end position="169"/>
    </location>
</feature>
<sequence length="728" mass="80671">MNKNHANKKLNQLPSWLWTNSTTLPPVYKMVWEAVREDRVRSNGVQTELLVDTNKVFPLLLTSQLPTEVLGHIWSLANQKYAGQLTEQELYIVLALVAAAQTSYTFNSLDILHLLPFPPTPYLNIECLMKLQPASQTNAQKLQHYKESSNTGTEGKYIPDTKGKTEGKTKARTQVNTVPDASISSGSTSGKLSYLDSKIQVSGITGSNVNSLFKDVKQNLRVQADVPSTSSYDESCDEFTEFQSAPIPSVSTMPIWDSKQGSAIGSRLANHNLGVKKTVDKVKKTTVGTKAVHINSQIRTPAPASLSYQSKDQPIVESTSDLFPKCGIKSQSKTVILKDTIIRNNDMPKDYSDSFNSLASTAESVSSNKEVLPKLELAPKAVTLEMSNSVQQDLMSLQQVEDKYSALRELVQETSVVNDTSLDLTFNNQSVDEFGDFMSADQPPNNPTISDALDIESFSTFADFEFKTHANADNNNLADLNFASEVSESFNNLKLDDGIEAQFVETGKNVQKEDAISINSIELISGPSEALPRSGSVPSLDLKSFLPSNVEEEQVIETPQQTVYWEWKQYMESCVLLLQVATNIFTNITSELVLQEVLNSAQGYNFLCQLAEVAAVCRRVNFSYKELDINIIGFDDLLMDIDRIWAEMEPFYANIPIVTELPAWPLHQGECISCSLCLTVITSGRVVYNDNNYHVTCANLWLNCVSNQLPVMRFSLLCQSTICSGSHI</sequence>
<dbReference type="STRING" id="456900.A0A195D3R0"/>
<organism evidence="3 4">
    <name type="scientific">Cyphomyrmex costatus</name>
    <dbReference type="NCBI Taxonomy" id="456900"/>
    <lineage>
        <taxon>Eukaryota</taxon>
        <taxon>Metazoa</taxon>
        <taxon>Ecdysozoa</taxon>
        <taxon>Arthropoda</taxon>
        <taxon>Hexapoda</taxon>
        <taxon>Insecta</taxon>
        <taxon>Pterygota</taxon>
        <taxon>Neoptera</taxon>
        <taxon>Endopterygota</taxon>
        <taxon>Hymenoptera</taxon>
        <taxon>Apocrita</taxon>
        <taxon>Aculeata</taxon>
        <taxon>Formicoidea</taxon>
        <taxon>Formicidae</taxon>
        <taxon>Myrmicinae</taxon>
        <taxon>Cyphomyrmex</taxon>
    </lineage>
</organism>
<dbReference type="InterPro" id="IPR039656">
    <property type="entry name" value="SYNRG"/>
</dbReference>
<keyword evidence="4" id="KW-1185">Reference proteome</keyword>
<dbReference type="KEGG" id="ccoa:108781646"/>
<dbReference type="GO" id="GO:0030130">
    <property type="term" value="C:clathrin coat of trans-Golgi network vesicle"/>
    <property type="evidence" value="ECO:0007669"/>
    <property type="project" value="TreeGrafter"/>
</dbReference>
<dbReference type="EMBL" id="KQ976885">
    <property type="protein sequence ID" value="KYN07491.1"/>
    <property type="molecule type" value="Genomic_DNA"/>
</dbReference>
<dbReference type="PANTHER" id="PTHR15463:SF2">
    <property type="entry name" value="SYNERGIN GAMMA"/>
    <property type="match status" value="1"/>
</dbReference>
<dbReference type="Gene3D" id="1.10.238.10">
    <property type="entry name" value="EF-hand"/>
    <property type="match status" value="1"/>
</dbReference>